<dbReference type="AlphaFoldDB" id="X1V8J2"/>
<dbReference type="PANTHER" id="PTHR43385:SF1">
    <property type="entry name" value="RIBOFLAVIN TRANSPORTER RIBJ"/>
    <property type="match status" value="1"/>
</dbReference>
<sequence length="186" mass="20210">MLSHGAFAAPMGWLADRFGPAKVMVFCGFVMGLGLVLTSQINTLWQFYLTYGVVVGIGLSGGMPVTTGTTARWFIRQRGLALGIVSAGVGLGTLIILPMSERLIAVFGWSQAYFILGITSWIVMIASALFLRRDPEGMGYRAYGMQRPLTETNSEHSGKISNIAPDTGISLRAAVRTRPLWLLFFT</sequence>
<evidence type="ECO:0000256" key="5">
    <source>
        <dbReference type="ARBA" id="ARBA00023136"/>
    </source>
</evidence>
<protein>
    <recommendedName>
        <fullName evidence="7">Major facilitator superfamily (MFS) profile domain-containing protein</fullName>
    </recommendedName>
</protein>
<reference evidence="8" key="1">
    <citation type="journal article" date="2014" name="Front. Microbiol.">
        <title>High frequency of phylogenetically diverse reductive dehalogenase-homologous genes in deep subseafloor sedimentary metagenomes.</title>
        <authorList>
            <person name="Kawai M."/>
            <person name="Futagami T."/>
            <person name="Toyoda A."/>
            <person name="Takaki Y."/>
            <person name="Nishi S."/>
            <person name="Hori S."/>
            <person name="Arai W."/>
            <person name="Tsubouchi T."/>
            <person name="Morono Y."/>
            <person name="Uchiyama I."/>
            <person name="Ito T."/>
            <person name="Fujiyama A."/>
            <person name="Inagaki F."/>
            <person name="Takami H."/>
        </authorList>
    </citation>
    <scope>NUCLEOTIDE SEQUENCE</scope>
    <source>
        <strain evidence="8">Expedition CK06-06</strain>
    </source>
</reference>
<comment type="subcellular location">
    <subcellularLocation>
        <location evidence="1">Membrane</location>
        <topology evidence="1">Multi-pass membrane protein</topology>
    </subcellularLocation>
</comment>
<dbReference type="SUPFAM" id="SSF103473">
    <property type="entry name" value="MFS general substrate transporter"/>
    <property type="match status" value="1"/>
</dbReference>
<feature type="non-terminal residue" evidence="8">
    <location>
        <position position="186"/>
    </location>
</feature>
<evidence type="ECO:0000256" key="3">
    <source>
        <dbReference type="ARBA" id="ARBA00022692"/>
    </source>
</evidence>
<gene>
    <name evidence="8" type="ORF">S12H4_28055</name>
</gene>
<feature type="transmembrane region" description="Helical" evidence="6">
    <location>
        <begin position="79"/>
        <end position="100"/>
    </location>
</feature>
<dbReference type="PANTHER" id="PTHR43385">
    <property type="entry name" value="RIBOFLAVIN TRANSPORTER RIBJ"/>
    <property type="match status" value="1"/>
</dbReference>
<dbReference type="GO" id="GO:0016020">
    <property type="term" value="C:membrane"/>
    <property type="evidence" value="ECO:0007669"/>
    <property type="project" value="UniProtKB-SubCell"/>
</dbReference>
<keyword evidence="5 6" id="KW-0472">Membrane</keyword>
<accession>X1V8J2</accession>
<dbReference type="Pfam" id="PF07690">
    <property type="entry name" value="MFS_1"/>
    <property type="match status" value="1"/>
</dbReference>
<dbReference type="EMBL" id="BARW01016063">
    <property type="protein sequence ID" value="GAJ01560.1"/>
    <property type="molecule type" value="Genomic_DNA"/>
</dbReference>
<evidence type="ECO:0000313" key="8">
    <source>
        <dbReference type="EMBL" id="GAJ01560.1"/>
    </source>
</evidence>
<organism evidence="8">
    <name type="scientific">marine sediment metagenome</name>
    <dbReference type="NCBI Taxonomy" id="412755"/>
    <lineage>
        <taxon>unclassified sequences</taxon>
        <taxon>metagenomes</taxon>
        <taxon>ecological metagenomes</taxon>
    </lineage>
</organism>
<dbReference type="InterPro" id="IPR020846">
    <property type="entry name" value="MFS_dom"/>
</dbReference>
<feature type="domain" description="Major facilitator superfamily (MFS) profile" evidence="7">
    <location>
        <begin position="1"/>
        <end position="186"/>
    </location>
</feature>
<proteinExistence type="predicted"/>
<dbReference type="Gene3D" id="1.20.1250.20">
    <property type="entry name" value="MFS general substrate transporter like domains"/>
    <property type="match status" value="1"/>
</dbReference>
<dbReference type="InterPro" id="IPR036259">
    <property type="entry name" value="MFS_trans_sf"/>
</dbReference>
<dbReference type="InterPro" id="IPR011701">
    <property type="entry name" value="MFS"/>
</dbReference>
<evidence type="ECO:0000256" key="1">
    <source>
        <dbReference type="ARBA" id="ARBA00004141"/>
    </source>
</evidence>
<dbReference type="PROSITE" id="PS50850">
    <property type="entry name" value="MFS"/>
    <property type="match status" value="1"/>
</dbReference>
<evidence type="ECO:0000259" key="7">
    <source>
        <dbReference type="PROSITE" id="PS50850"/>
    </source>
</evidence>
<comment type="caution">
    <text evidence="8">The sequence shown here is derived from an EMBL/GenBank/DDBJ whole genome shotgun (WGS) entry which is preliminary data.</text>
</comment>
<feature type="transmembrane region" description="Helical" evidence="6">
    <location>
        <begin position="21"/>
        <end position="41"/>
    </location>
</feature>
<evidence type="ECO:0000256" key="4">
    <source>
        <dbReference type="ARBA" id="ARBA00022989"/>
    </source>
</evidence>
<keyword evidence="4 6" id="KW-1133">Transmembrane helix</keyword>
<feature type="transmembrane region" description="Helical" evidence="6">
    <location>
        <begin position="47"/>
        <end position="67"/>
    </location>
</feature>
<dbReference type="InterPro" id="IPR052983">
    <property type="entry name" value="MFS_Riboflavin_Transporter"/>
</dbReference>
<dbReference type="GO" id="GO:0022857">
    <property type="term" value="F:transmembrane transporter activity"/>
    <property type="evidence" value="ECO:0007669"/>
    <property type="project" value="InterPro"/>
</dbReference>
<keyword evidence="2" id="KW-0813">Transport</keyword>
<keyword evidence="3 6" id="KW-0812">Transmembrane</keyword>
<evidence type="ECO:0000256" key="6">
    <source>
        <dbReference type="SAM" id="Phobius"/>
    </source>
</evidence>
<feature type="transmembrane region" description="Helical" evidence="6">
    <location>
        <begin position="112"/>
        <end position="131"/>
    </location>
</feature>
<evidence type="ECO:0000256" key="2">
    <source>
        <dbReference type="ARBA" id="ARBA00022448"/>
    </source>
</evidence>
<name>X1V8J2_9ZZZZ</name>